<dbReference type="InterPro" id="IPR016032">
    <property type="entry name" value="Sig_transdc_resp-reg_C-effctor"/>
</dbReference>
<reference evidence="3 4" key="1">
    <citation type="submission" date="2016-03" db="EMBL/GenBank/DDBJ databases">
        <authorList>
            <consortium name="Pathogen Informatics"/>
        </authorList>
    </citation>
    <scope>NUCLEOTIDE SEQUENCE [LARGE SCALE GENOMIC DNA]</scope>
    <source>
        <strain evidence="4">e1252</strain>
    </source>
</reference>
<gene>
    <name evidence="3" type="ORF">SAMEA2273318_00391</name>
</gene>
<accession>A0A144C1U9</accession>
<sequence>MVVLIDMQMSVIVMLNILIKEPDSFFKNGLQYFLVDFFLHNFRHHIHFDTELTYDSVSGADIIILALCPGETLTCVPELKARKKGIVIGLVDDERRFSAFSSCFQDMMFISRRAPLGQVSEMLFIAWYRTQLPGYRWQHKGCFECEHKILSPQQIRVTVNFYRGLSVGQIADVLRTSDKTIFTHKYLLMQKFDLRSDYELMALIHRMVEKNAYPNKLRDHLIGYDG</sequence>
<dbReference type="SMART" id="SM00421">
    <property type="entry name" value="HTH_LUXR"/>
    <property type="match status" value="1"/>
</dbReference>
<keyword evidence="1 3" id="KW-0238">DNA-binding</keyword>
<evidence type="ECO:0000259" key="2">
    <source>
        <dbReference type="SMART" id="SM00421"/>
    </source>
</evidence>
<evidence type="ECO:0000256" key="1">
    <source>
        <dbReference type="ARBA" id="ARBA00023125"/>
    </source>
</evidence>
<dbReference type="GO" id="GO:0003677">
    <property type="term" value="F:DNA binding"/>
    <property type="evidence" value="ECO:0007669"/>
    <property type="project" value="UniProtKB-KW"/>
</dbReference>
<dbReference type="EMBL" id="FJXR01000002">
    <property type="protein sequence ID" value="CZU38392.1"/>
    <property type="molecule type" value="Genomic_DNA"/>
</dbReference>
<evidence type="ECO:0000313" key="3">
    <source>
        <dbReference type="EMBL" id="CZU38392.1"/>
    </source>
</evidence>
<dbReference type="Pfam" id="PF00196">
    <property type="entry name" value="GerE"/>
    <property type="match status" value="1"/>
</dbReference>
<protein>
    <submittedName>
        <fullName evidence="3">Response regulator containing a CheY-like receiver domain and an HTH DNA-binding domain</fullName>
    </submittedName>
</protein>
<organism evidence="3 4">
    <name type="scientific">Enterobacter cloacae</name>
    <dbReference type="NCBI Taxonomy" id="550"/>
    <lineage>
        <taxon>Bacteria</taxon>
        <taxon>Pseudomonadati</taxon>
        <taxon>Pseudomonadota</taxon>
        <taxon>Gammaproteobacteria</taxon>
        <taxon>Enterobacterales</taxon>
        <taxon>Enterobacteriaceae</taxon>
        <taxon>Enterobacter</taxon>
        <taxon>Enterobacter cloacae complex</taxon>
    </lineage>
</organism>
<dbReference type="InterPro" id="IPR000792">
    <property type="entry name" value="Tscrpt_reg_LuxR_C"/>
</dbReference>
<evidence type="ECO:0000313" key="4">
    <source>
        <dbReference type="Proteomes" id="UP000076008"/>
    </source>
</evidence>
<dbReference type="AlphaFoldDB" id="A0A144C1U9"/>
<dbReference type="SUPFAM" id="SSF46894">
    <property type="entry name" value="C-terminal effector domain of the bipartite response regulators"/>
    <property type="match status" value="1"/>
</dbReference>
<proteinExistence type="predicted"/>
<dbReference type="Gene3D" id="1.10.10.10">
    <property type="entry name" value="Winged helix-like DNA-binding domain superfamily/Winged helix DNA-binding domain"/>
    <property type="match status" value="1"/>
</dbReference>
<dbReference type="InterPro" id="IPR036388">
    <property type="entry name" value="WH-like_DNA-bd_sf"/>
</dbReference>
<name>A0A144C1U9_ENTCL</name>
<feature type="domain" description="HTH luxR-type" evidence="2">
    <location>
        <begin position="147"/>
        <end position="204"/>
    </location>
</feature>
<dbReference type="GO" id="GO:0006355">
    <property type="term" value="P:regulation of DNA-templated transcription"/>
    <property type="evidence" value="ECO:0007669"/>
    <property type="project" value="InterPro"/>
</dbReference>
<dbReference type="Proteomes" id="UP000076008">
    <property type="component" value="Unassembled WGS sequence"/>
</dbReference>